<accession>A0A7G5XBL6</accession>
<evidence type="ECO:0000313" key="2">
    <source>
        <dbReference type="EMBL" id="QNA42869.1"/>
    </source>
</evidence>
<evidence type="ECO:0000313" key="3">
    <source>
        <dbReference type="Proteomes" id="UP000515344"/>
    </source>
</evidence>
<name>A0A7G5XBL6_9BACT</name>
<gene>
    <name evidence="2" type="ORF">H4075_12270</name>
</gene>
<dbReference type="KEGG" id="lacs:H4075_12270"/>
<keyword evidence="3" id="KW-1185">Reference proteome</keyword>
<sequence>MLLKSTQKICADLLFPKKYGNKLSAKKSAICNHFYPQHFFLTVLLLFSINSYAQFDPRVDCTNGCTSNDIQIKTAYLVEPNSPYNPLTSSFQCQGAANVKLALELTTKTPRVGVFIYARVVNKLDPTIIYATVSECFSTALASVGTTKVVFSQNIGWPCGTEILLTDVFIGWGTGNTDFCQGASTPRCPGTPSKCYSLPPGQYITVIIPTAGSTIAEKCSDAPGGTTATFNLTSLNSTIIGSQQNVSVTWYSNVALTNLINNPGAYVSGTTQVFAKVTNNSDPSAFTYGTVTLNVFVTPVANSASATLCSSDAGGTTASFNLTGLGSTILNGQTGVTLSWYSDAAFQNSISSPYVTGSTIVYAKLSNNNAASCSSSVAVPLTVNRIPTVSTASSTLCSTSPGGTTASFDLSSLEATIINGQQNVGVTWYSNIELTTGISSPHVTGTTTVYAKVTNSNAASCYNSIAVPLTVNRTPTVSAASSTLCSSDPGGTTASFNLTGLEATIINGQQNVGITWYSNIELSASISSPHVTGSTTVYAKVSNSSASNCYSSVAVPLTVNRTPTVTAASSTLCSTSPGGTTASFNLTALEATIINGQQNVGVTWYGNIGLTTAISSPHVTGTTTVYAKVTNSNATSCYNSIAVSLTVNRTPTVSAAISTLCSTDPGGTTASFDLSSLEATIINGQQNVGITWYSNIELSASISSPHVAATTTVYAKVSNSNAANCYSSIAVPLTVNRTPTVTSTSAILCSTDGGGTTASFDLSGLATTILNGQSNVSLNWYSDAAFQNSISSPYVTGTTTVYAKVTNTNAASCTNSIAISLTVNSRPGTITADVTQPTCAVSTGTITVTSSKAGLTFSLNSINPADFTNATGIFASLAPGNYVIRSKSSAGCISDGVTKEVLAAAGATPAADVLIVTHPSCTSSTGTLKVVKAGSLEEYDNSIFEFSNGGDFTDNPVFSFKAGEGYSITVRRKLDHTCFAITSCEGEAPITENPAAINNTQQPEQVMITAPLSVAIKAIPNPFADRVRFSVTTERAGNGSIEVFNMQGQKVKTVYSGFVPAGISYYDLEVTGQSSGQLIYVLRIGSEKISGRLVRVNR</sequence>
<protein>
    <recommendedName>
        <fullName evidence="1">Ig-like domain-containing protein</fullName>
    </recommendedName>
</protein>
<feature type="domain" description="Ig-like" evidence="1">
    <location>
        <begin position="705"/>
        <end position="849"/>
    </location>
</feature>
<organism evidence="2 3">
    <name type="scientific">Lacibacter sediminis</name>
    <dbReference type="NCBI Taxonomy" id="2760713"/>
    <lineage>
        <taxon>Bacteria</taxon>
        <taxon>Pseudomonadati</taxon>
        <taxon>Bacteroidota</taxon>
        <taxon>Chitinophagia</taxon>
        <taxon>Chitinophagales</taxon>
        <taxon>Chitinophagaceae</taxon>
        <taxon>Lacibacter</taxon>
    </lineage>
</organism>
<dbReference type="RefSeq" id="WP_182801135.1">
    <property type="nucleotide sequence ID" value="NZ_CP060007.1"/>
</dbReference>
<reference evidence="3" key="1">
    <citation type="submission" date="2020-08" db="EMBL/GenBank/DDBJ databases">
        <title>Lacibacter sp. S13-6-6 genome sequencing.</title>
        <authorList>
            <person name="Jin L."/>
        </authorList>
    </citation>
    <scope>NUCLEOTIDE SEQUENCE [LARGE SCALE GENOMIC DNA]</scope>
    <source>
        <strain evidence="3">S13-6-6</strain>
    </source>
</reference>
<dbReference type="InterPro" id="IPR007110">
    <property type="entry name" value="Ig-like_dom"/>
</dbReference>
<dbReference type="AlphaFoldDB" id="A0A7G5XBL6"/>
<dbReference type="PROSITE" id="PS50835">
    <property type="entry name" value="IG_LIKE"/>
    <property type="match status" value="1"/>
</dbReference>
<dbReference type="Proteomes" id="UP000515344">
    <property type="component" value="Chromosome"/>
</dbReference>
<proteinExistence type="predicted"/>
<dbReference type="EMBL" id="CP060007">
    <property type="protein sequence ID" value="QNA42869.1"/>
    <property type="molecule type" value="Genomic_DNA"/>
</dbReference>
<evidence type="ECO:0000259" key="1">
    <source>
        <dbReference type="PROSITE" id="PS50835"/>
    </source>
</evidence>